<dbReference type="GO" id="GO:0016757">
    <property type="term" value="F:glycosyltransferase activity"/>
    <property type="evidence" value="ECO:0007669"/>
    <property type="project" value="UniProtKB-KW"/>
</dbReference>
<accession>A0A6A5GEH5</accession>
<evidence type="ECO:0000256" key="1">
    <source>
        <dbReference type="ARBA" id="ARBA00004167"/>
    </source>
</evidence>
<keyword evidence="4" id="KW-0808">Transferase</keyword>
<keyword evidence="3" id="KW-0328">Glycosyltransferase</keyword>
<dbReference type="RefSeq" id="XP_003115786.2">
    <property type="nucleotide sequence ID" value="XM_003115738.2"/>
</dbReference>
<dbReference type="GO" id="GO:0016020">
    <property type="term" value="C:membrane"/>
    <property type="evidence" value="ECO:0007669"/>
    <property type="project" value="UniProtKB-SubCell"/>
</dbReference>
<keyword evidence="5" id="KW-0812">Transmembrane</keyword>
<proteinExistence type="inferred from homology"/>
<dbReference type="InterPro" id="IPR008166">
    <property type="entry name" value="Glyco_transf_92"/>
</dbReference>
<dbReference type="GeneID" id="9839518"/>
<dbReference type="PANTHER" id="PTHR21461:SF7">
    <property type="entry name" value="GLYCOSYLTRANSFERASE FAMILY 92 PROTEIN"/>
    <property type="match status" value="1"/>
</dbReference>
<evidence type="ECO:0000256" key="4">
    <source>
        <dbReference type="ARBA" id="ARBA00022679"/>
    </source>
</evidence>
<organism evidence="8 9">
    <name type="scientific">Caenorhabditis remanei</name>
    <name type="common">Caenorhabditis vulgaris</name>
    <dbReference type="NCBI Taxonomy" id="31234"/>
    <lineage>
        <taxon>Eukaryota</taxon>
        <taxon>Metazoa</taxon>
        <taxon>Ecdysozoa</taxon>
        <taxon>Nematoda</taxon>
        <taxon>Chromadorea</taxon>
        <taxon>Rhabditida</taxon>
        <taxon>Rhabditina</taxon>
        <taxon>Rhabditomorpha</taxon>
        <taxon>Rhabditoidea</taxon>
        <taxon>Rhabditidae</taxon>
        <taxon>Peloderinae</taxon>
        <taxon>Caenorhabditis</taxon>
    </lineage>
</organism>
<evidence type="ECO:0008006" key="10">
    <source>
        <dbReference type="Google" id="ProtNLM"/>
    </source>
</evidence>
<comment type="caution">
    <text evidence="8">The sequence shown here is derived from an EMBL/GenBank/DDBJ whole genome shotgun (WGS) entry which is preliminary data.</text>
</comment>
<keyword evidence="7" id="KW-0472">Membrane</keyword>
<protein>
    <recommendedName>
        <fullName evidence="10">Glycosyltransferase family 92 protein</fullName>
    </recommendedName>
</protein>
<comment type="subcellular location">
    <subcellularLocation>
        <location evidence="1">Membrane</location>
        <topology evidence="1">Single-pass membrane protein</topology>
    </subcellularLocation>
</comment>
<evidence type="ECO:0000256" key="2">
    <source>
        <dbReference type="ARBA" id="ARBA00007647"/>
    </source>
</evidence>
<evidence type="ECO:0000256" key="3">
    <source>
        <dbReference type="ARBA" id="ARBA00022676"/>
    </source>
</evidence>
<dbReference type="AlphaFoldDB" id="A0A6A5GEH5"/>
<evidence type="ECO:0000313" key="9">
    <source>
        <dbReference type="Proteomes" id="UP000483820"/>
    </source>
</evidence>
<evidence type="ECO:0000256" key="5">
    <source>
        <dbReference type="ARBA" id="ARBA00022692"/>
    </source>
</evidence>
<evidence type="ECO:0000256" key="7">
    <source>
        <dbReference type="ARBA" id="ARBA00023136"/>
    </source>
</evidence>
<dbReference type="EMBL" id="WUAV01000005">
    <property type="protein sequence ID" value="KAF1752839.1"/>
    <property type="molecule type" value="Genomic_DNA"/>
</dbReference>
<dbReference type="Proteomes" id="UP000483820">
    <property type="component" value="Chromosome V"/>
</dbReference>
<dbReference type="GO" id="GO:0005737">
    <property type="term" value="C:cytoplasm"/>
    <property type="evidence" value="ECO:0007669"/>
    <property type="project" value="TreeGrafter"/>
</dbReference>
<evidence type="ECO:0000313" key="8">
    <source>
        <dbReference type="EMBL" id="KAF1752839.1"/>
    </source>
</evidence>
<dbReference type="Pfam" id="PF01697">
    <property type="entry name" value="Glyco_transf_92"/>
    <property type="match status" value="3"/>
</dbReference>
<gene>
    <name evidence="8" type="ORF">GCK72_019394</name>
</gene>
<comment type="similarity">
    <text evidence="2">Belongs to the glycosyltransferase 92 family.</text>
</comment>
<dbReference type="PANTHER" id="PTHR21461">
    <property type="entry name" value="GLYCOSYLTRANSFERASE FAMILY 92 PROTEIN"/>
    <property type="match status" value="1"/>
</dbReference>
<reference evidence="8 9" key="1">
    <citation type="submission" date="2019-12" db="EMBL/GenBank/DDBJ databases">
        <title>Chromosome-level assembly of the Caenorhabditis remanei genome.</title>
        <authorList>
            <person name="Teterina A.A."/>
            <person name="Willis J.H."/>
            <person name="Phillips P.C."/>
        </authorList>
    </citation>
    <scope>NUCLEOTIDE SEQUENCE [LARGE SCALE GENOMIC DNA]</scope>
    <source>
        <strain evidence="8 9">PX506</strain>
        <tissue evidence="8">Whole organism</tissue>
    </source>
</reference>
<dbReference type="KEGG" id="crq:GCK72_019394"/>
<evidence type="ECO:0000256" key="6">
    <source>
        <dbReference type="ARBA" id="ARBA00022989"/>
    </source>
</evidence>
<keyword evidence="6" id="KW-1133">Transmembrane helix</keyword>
<dbReference type="CTD" id="9839518"/>
<sequence>MNTGQLFSTGDMRAEVSRSLVDYSNVSQSTLRYNSSTSPSSPYLINGTDRFEWYRQQMYSNLNIKKPETASNISTLYAYEFEHEITVTTTSWKRLGYRVYCRYVDRNDMEVGEPFESFTYPEYIVTCKKRKGTSKIGLSVEKNGEFQPIPIVDRMLKKSKYELSMCISAIYGSEPKWLMFIEMIEHFKMQGVQHFYVHIFNASNYDLRVINDYVRTGELEVHYLIERDSRTDDRWQKVNIADCLIWSRLESKWTIFADLDERIYMTNYTGTILDYVREVKNEDVASIQFRQQWIMKTELMPEKYEGEKQIDTWMPTHRWHNSSGIGSPGHTAKCIIDSSKVFKMFIHRPTQFFPLLNKTYIQKVVNPEEGIIRHYRDQNLGSWGRKWLKGILKFGPFRRRLDSQSDENMNTSGLIDGMDRFEWYSMKLNNSLKTADKVSTLYAYEFEHEITITVTSWNFIGYRVFCRYIDENDMEIGKPFESFTYPEYIVTCKKRKGTRKIGLSVEKNGDYQSLPIVNRMLKKPTYELSMCIATLYGDEPKWLMFIEMIEHYKLQGVQHFYLHIHNASNYDLKVINEYVRTGELEVHYLLERDHRADDHWHMVNIADCLIWSRGESKWTIFADLDERILMTKYPGTILDYVRDIDDEEVGSLQFRQQWVLKTELMPEKYKGRDQLNEWMPTHRWHTSTGIGPTGHTAKCIVDTSKVFKMFIHYVVEFFPTPDGNFVEVGVAPEEGLVRSQMNKYFQLGAVFIVFLFLFDILLNNSSFSSKVQYPCFSTKNEYSNNVKLDKLLSEIDVVGTTVEPTVEPTAEYKIDGVDRFHWYLKKTAGNLLQNAPNISTLYAYEFEHEITVTTTSWKMIRLRVYCRYLDKNENDIGDPFESFTYPEYIVSCPKREGTKRIGLSVTPNGEFVPLPLVDRMLKKPKYELSMCVATLYGSEAKWLLFIEMIEHFKLQGVQHFYIHIHNASNYDLKVINDYVRTGEVEVHYLLERDQRTDNHWHMVNIADCLIWSRGESKWTIFADLDERLLMTEYPGTILDYVREIRNESIAGIQFRQQWVLKTELMPETYEGDSQIDAWMPTHRFRNSSAIGPVGHTAKCIIDTSKVFIMWVHSVTEFFPGKGYALHKLTPEEGLVRHYRDQTLGNWGEKWLNETLKFGPLRETDYPKKYLGKLTENVKRRAKYVYGNEFD</sequence>
<name>A0A6A5GEH5_CAERE</name>